<dbReference type="SMR" id="A0A482WYI4"/>
<dbReference type="PANTHER" id="PTHR43798">
    <property type="entry name" value="MONOACYLGLYCEROL LIPASE"/>
    <property type="match status" value="1"/>
</dbReference>
<dbReference type="Proteomes" id="UP000291343">
    <property type="component" value="Unassembled WGS sequence"/>
</dbReference>
<dbReference type="PANTHER" id="PTHR43798:SF14">
    <property type="entry name" value="SERINE HYDROLASE-LIKE PROTEIN DDB_G0286239"/>
    <property type="match status" value="1"/>
</dbReference>
<proteinExistence type="inferred from homology"/>
<dbReference type="GO" id="GO:0016787">
    <property type="term" value="F:hydrolase activity"/>
    <property type="evidence" value="ECO:0007669"/>
    <property type="project" value="UniProtKB-KW"/>
</dbReference>
<dbReference type="GO" id="GO:0016020">
    <property type="term" value="C:membrane"/>
    <property type="evidence" value="ECO:0007669"/>
    <property type="project" value="TreeGrafter"/>
</dbReference>
<dbReference type="InterPro" id="IPR029058">
    <property type="entry name" value="AB_hydrolase_fold"/>
</dbReference>
<dbReference type="SUPFAM" id="SSF53474">
    <property type="entry name" value="alpha/beta-Hydrolases"/>
    <property type="match status" value="1"/>
</dbReference>
<comment type="caution">
    <text evidence="4">The sequence shown here is derived from an EMBL/GenBank/DDBJ whole genome shotgun (WGS) entry which is preliminary data.</text>
</comment>
<dbReference type="Pfam" id="PF00561">
    <property type="entry name" value="Abhydrolase_1"/>
    <property type="match status" value="1"/>
</dbReference>
<dbReference type="AlphaFoldDB" id="A0A482WYI4"/>
<evidence type="ECO:0000313" key="4">
    <source>
        <dbReference type="EMBL" id="RZF38595.1"/>
    </source>
</evidence>
<dbReference type="InterPro" id="IPR050266">
    <property type="entry name" value="AB_hydrolase_sf"/>
</dbReference>
<comment type="similarity">
    <text evidence="1">Belongs to the AB hydrolase superfamily.</text>
</comment>
<dbReference type="PRINTS" id="PR00111">
    <property type="entry name" value="ABHYDROLASE"/>
</dbReference>
<reference evidence="4 5" key="1">
    <citation type="journal article" date="2017" name="Gigascience">
        <title>Genome sequence of the small brown planthopper, Laodelphax striatellus.</title>
        <authorList>
            <person name="Zhu J."/>
            <person name="Jiang F."/>
            <person name="Wang X."/>
            <person name="Yang P."/>
            <person name="Bao Y."/>
            <person name="Zhao W."/>
            <person name="Wang W."/>
            <person name="Lu H."/>
            <person name="Wang Q."/>
            <person name="Cui N."/>
            <person name="Li J."/>
            <person name="Chen X."/>
            <person name="Luo L."/>
            <person name="Yu J."/>
            <person name="Kang L."/>
            <person name="Cui F."/>
        </authorList>
    </citation>
    <scope>NUCLEOTIDE SEQUENCE [LARGE SCALE GENOMIC DNA]</scope>
    <source>
        <strain evidence="4">Lst14</strain>
    </source>
</reference>
<organism evidence="4 5">
    <name type="scientific">Laodelphax striatellus</name>
    <name type="common">Small brown planthopper</name>
    <name type="synonym">Delphax striatella</name>
    <dbReference type="NCBI Taxonomy" id="195883"/>
    <lineage>
        <taxon>Eukaryota</taxon>
        <taxon>Metazoa</taxon>
        <taxon>Ecdysozoa</taxon>
        <taxon>Arthropoda</taxon>
        <taxon>Hexapoda</taxon>
        <taxon>Insecta</taxon>
        <taxon>Pterygota</taxon>
        <taxon>Neoptera</taxon>
        <taxon>Paraneoptera</taxon>
        <taxon>Hemiptera</taxon>
        <taxon>Auchenorrhyncha</taxon>
        <taxon>Fulgoroidea</taxon>
        <taxon>Delphacidae</taxon>
        <taxon>Criomorphinae</taxon>
        <taxon>Laodelphax</taxon>
    </lineage>
</organism>
<dbReference type="OrthoDB" id="6431331at2759"/>
<dbReference type="STRING" id="195883.A0A482WYI4"/>
<dbReference type="InterPro" id="IPR000073">
    <property type="entry name" value="AB_hydrolase_1"/>
</dbReference>
<name>A0A482WYI4_LAOST</name>
<dbReference type="EMBL" id="QKKF02022174">
    <property type="protein sequence ID" value="RZF38595.1"/>
    <property type="molecule type" value="Genomic_DNA"/>
</dbReference>
<gene>
    <name evidence="4" type="ORF">LSTR_LSTR010928</name>
</gene>
<dbReference type="InParanoid" id="A0A482WYI4"/>
<accession>A0A482WYI4</accession>
<feature type="domain" description="AB hydrolase-1" evidence="3">
    <location>
        <begin position="25"/>
        <end position="142"/>
    </location>
</feature>
<evidence type="ECO:0000256" key="2">
    <source>
        <dbReference type="ARBA" id="ARBA00022801"/>
    </source>
</evidence>
<keyword evidence="2" id="KW-0378">Hydrolase</keyword>
<evidence type="ECO:0000256" key="1">
    <source>
        <dbReference type="ARBA" id="ARBA00008645"/>
    </source>
</evidence>
<protein>
    <recommendedName>
        <fullName evidence="3">AB hydrolase-1 domain-containing protein</fullName>
    </recommendedName>
</protein>
<evidence type="ECO:0000259" key="3">
    <source>
        <dbReference type="Pfam" id="PF00561"/>
    </source>
</evidence>
<evidence type="ECO:0000313" key="5">
    <source>
        <dbReference type="Proteomes" id="UP000291343"/>
    </source>
</evidence>
<sequence length="293" mass="33573">MTEFKIPVPWGYIAAISSGNPTGRPVLVVHGLQDNAGSFDRLLPLLPPDFLYVSIDLPGHGRSSHYPPGVPLQLLNYITCVKRVVDHLNWPRFHYVGHSFGGHIGFHFAGAFPEFVEKLVILDAFFSTITHVTKTAETFRQCALDFLAHEQRLSKKSPPIYTYDEVVKKIASHRYSVLDEECAKILLQRSLVATNGGYRLSTDQRLKLSLQPFFTTKQQKNFLDRIVCPVLTVFARSTYEYSESTRNTHDYLYQNVKNYRFRVVDGQHDVHLQHPERVAPLVNEFLLDKKCRL</sequence>
<keyword evidence="5" id="KW-1185">Reference proteome</keyword>
<dbReference type="Gene3D" id="3.40.50.1820">
    <property type="entry name" value="alpha/beta hydrolase"/>
    <property type="match status" value="1"/>
</dbReference>